<dbReference type="OrthoDB" id="1929626at2759"/>
<protein>
    <recommendedName>
        <fullName evidence="13">ZF-HD dimerization-type domain-containing protein</fullName>
    </recommendedName>
</protein>
<reference evidence="14" key="1">
    <citation type="submission" date="2021-03" db="EMBL/GenBank/DDBJ databases">
        <authorList>
            <person name="Li Z."/>
            <person name="Yang C."/>
        </authorList>
    </citation>
    <scope>NUCLEOTIDE SEQUENCE</scope>
    <source>
        <strain evidence="14">Dzin_1.0</strain>
        <tissue evidence="14">Leaf</tissue>
    </source>
</reference>
<feature type="region of interest" description="Disordered" evidence="12">
    <location>
        <begin position="96"/>
        <end position="126"/>
    </location>
</feature>
<comment type="subunit">
    <text evidence="3">Homo- and heterodimer with other ZFHD proteins.</text>
</comment>
<keyword evidence="6" id="KW-0862">Zinc</keyword>
<feature type="region of interest" description="Disordered" evidence="12">
    <location>
        <begin position="207"/>
        <end position="245"/>
    </location>
</feature>
<keyword evidence="9" id="KW-0371">Homeobox</keyword>
<dbReference type="GO" id="GO:0050793">
    <property type="term" value="P:regulation of developmental process"/>
    <property type="evidence" value="ECO:0007669"/>
    <property type="project" value="TreeGrafter"/>
</dbReference>
<dbReference type="Gene3D" id="1.10.10.60">
    <property type="entry name" value="Homeodomain-like"/>
    <property type="match status" value="1"/>
</dbReference>
<dbReference type="PANTHER" id="PTHR31948:SF72">
    <property type="entry name" value="ZINC-FINGER HOMEODOMAIN PROTEIN 10"/>
    <property type="match status" value="1"/>
</dbReference>
<evidence type="ECO:0000256" key="10">
    <source>
        <dbReference type="ARBA" id="ARBA00023163"/>
    </source>
</evidence>
<keyword evidence="8" id="KW-0238">DNA-binding</keyword>
<evidence type="ECO:0000256" key="5">
    <source>
        <dbReference type="ARBA" id="ARBA00022771"/>
    </source>
</evidence>
<dbReference type="AlphaFoldDB" id="A0A9D5DD12"/>
<evidence type="ECO:0000256" key="1">
    <source>
        <dbReference type="ARBA" id="ARBA00004049"/>
    </source>
</evidence>
<evidence type="ECO:0000256" key="9">
    <source>
        <dbReference type="ARBA" id="ARBA00023155"/>
    </source>
</evidence>
<dbReference type="GO" id="GO:0008270">
    <property type="term" value="F:zinc ion binding"/>
    <property type="evidence" value="ECO:0007669"/>
    <property type="project" value="UniProtKB-KW"/>
</dbReference>
<keyword evidence="5" id="KW-0863">Zinc-finger</keyword>
<evidence type="ECO:0000256" key="11">
    <source>
        <dbReference type="ARBA" id="ARBA00023242"/>
    </source>
</evidence>
<evidence type="ECO:0000256" key="6">
    <source>
        <dbReference type="ARBA" id="ARBA00022833"/>
    </source>
</evidence>
<dbReference type="Proteomes" id="UP001085076">
    <property type="component" value="Miscellaneous, Linkage group lg01"/>
</dbReference>
<organism evidence="14 15">
    <name type="scientific">Dioscorea zingiberensis</name>
    <dbReference type="NCBI Taxonomy" id="325984"/>
    <lineage>
        <taxon>Eukaryota</taxon>
        <taxon>Viridiplantae</taxon>
        <taxon>Streptophyta</taxon>
        <taxon>Embryophyta</taxon>
        <taxon>Tracheophyta</taxon>
        <taxon>Spermatophyta</taxon>
        <taxon>Magnoliopsida</taxon>
        <taxon>Liliopsida</taxon>
        <taxon>Dioscoreales</taxon>
        <taxon>Dioscoreaceae</taxon>
        <taxon>Dioscorea</taxon>
    </lineage>
</organism>
<sequence length="245" mass="26436">MASSPRAPDPDASKHKKNVPTPNGATPKNHHYHRSPSAPDDAGFIYLECVRNHAANLGGHAVDGCGEFISSSSADPAVPSSLLCAACGCHRNFHRRHSLSQRSPSPSSSDAPSLPLRSPSPPPPAHMLLALRSGFGSGANPIPAPPRKRFRTKFTAEQKDMMHELAQELGWRMRRKDEGFLEKKCREIGVRRSVFKVWMHNNKHAFPALPSPLPNPMDAAGNAPEDAHDHDVANASTAAASPDHA</sequence>
<evidence type="ECO:0000256" key="12">
    <source>
        <dbReference type="SAM" id="MobiDB-lite"/>
    </source>
</evidence>
<dbReference type="GO" id="GO:0003700">
    <property type="term" value="F:DNA-binding transcription factor activity"/>
    <property type="evidence" value="ECO:0007669"/>
    <property type="project" value="TreeGrafter"/>
</dbReference>
<accession>A0A9D5DD12</accession>
<dbReference type="NCBIfam" id="TIGR01566">
    <property type="entry name" value="ZF_HD_prot_N"/>
    <property type="match status" value="1"/>
</dbReference>
<keyword evidence="11" id="KW-0539">Nucleus</keyword>
<dbReference type="SUPFAM" id="SSF46689">
    <property type="entry name" value="Homeodomain-like"/>
    <property type="match status" value="1"/>
</dbReference>
<name>A0A9D5DD12_9LILI</name>
<comment type="subcellular location">
    <subcellularLocation>
        <location evidence="2">Nucleus</location>
    </subcellularLocation>
</comment>
<feature type="compositionally biased region" description="Low complexity" evidence="12">
    <location>
        <begin position="100"/>
        <end position="117"/>
    </location>
</feature>
<dbReference type="PANTHER" id="PTHR31948">
    <property type="entry name" value="ZINC-FINGER HOMEODOMAIN PROTEIN 2"/>
    <property type="match status" value="1"/>
</dbReference>
<keyword evidence="4" id="KW-0479">Metal-binding</keyword>
<dbReference type="FunFam" id="1.10.10.60:FF:000257">
    <property type="entry name" value="Zinc-finger homeodomain protein 2"/>
    <property type="match status" value="1"/>
</dbReference>
<keyword evidence="7" id="KW-0805">Transcription regulation</keyword>
<dbReference type="Pfam" id="PF04770">
    <property type="entry name" value="ZF-HD_dimer"/>
    <property type="match status" value="1"/>
</dbReference>
<keyword evidence="15" id="KW-1185">Reference proteome</keyword>
<evidence type="ECO:0000256" key="3">
    <source>
        <dbReference type="ARBA" id="ARBA00011416"/>
    </source>
</evidence>
<dbReference type="InterPro" id="IPR006456">
    <property type="entry name" value="ZF_HD_homeobox_Cys/His_dimer"/>
</dbReference>
<dbReference type="InterPro" id="IPR006455">
    <property type="entry name" value="Homeodomain_ZF_HD"/>
</dbReference>
<dbReference type="PROSITE" id="PS51523">
    <property type="entry name" value="ZF_HD_DIMER"/>
    <property type="match status" value="1"/>
</dbReference>
<dbReference type="GO" id="GO:0005634">
    <property type="term" value="C:nucleus"/>
    <property type="evidence" value="ECO:0007669"/>
    <property type="project" value="UniProtKB-SubCell"/>
</dbReference>
<evidence type="ECO:0000256" key="2">
    <source>
        <dbReference type="ARBA" id="ARBA00004123"/>
    </source>
</evidence>
<evidence type="ECO:0000313" key="14">
    <source>
        <dbReference type="EMBL" id="KAJ0988555.1"/>
    </source>
</evidence>
<evidence type="ECO:0000313" key="15">
    <source>
        <dbReference type="Proteomes" id="UP001085076"/>
    </source>
</evidence>
<comment type="caution">
    <text evidence="14">The sequence shown here is derived from an EMBL/GenBank/DDBJ whole genome shotgun (WGS) entry which is preliminary data.</text>
</comment>
<dbReference type="NCBIfam" id="TIGR01565">
    <property type="entry name" value="homeo_ZF_HD"/>
    <property type="match status" value="1"/>
</dbReference>
<dbReference type="InterPro" id="IPR009057">
    <property type="entry name" value="Homeodomain-like_sf"/>
</dbReference>
<reference evidence="14" key="2">
    <citation type="journal article" date="2022" name="Hortic Res">
        <title>The genome of Dioscorea zingiberensis sheds light on the biosynthesis, origin and evolution of the medicinally important diosgenin saponins.</title>
        <authorList>
            <person name="Li Y."/>
            <person name="Tan C."/>
            <person name="Li Z."/>
            <person name="Guo J."/>
            <person name="Li S."/>
            <person name="Chen X."/>
            <person name="Wang C."/>
            <person name="Dai X."/>
            <person name="Yang H."/>
            <person name="Song W."/>
            <person name="Hou L."/>
            <person name="Xu J."/>
            <person name="Tong Z."/>
            <person name="Xu A."/>
            <person name="Yuan X."/>
            <person name="Wang W."/>
            <person name="Yang Q."/>
            <person name="Chen L."/>
            <person name="Sun Z."/>
            <person name="Wang K."/>
            <person name="Pan B."/>
            <person name="Chen J."/>
            <person name="Bao Y."/>
            <person name="Liu F."/>
            <person name="Qi X."/>
            <person name="Gang D.R."/>
            <person name="Wen J."/>
            <person name="Li J."/>
        </authorList>
    </citation>
    <scope>NUCLEOTIDE SEQUENCE</scope>
    <source>
        <strain evidence="14">Dzin_1.0</strain>
    </source>
</reference>
<dbReference type="EMBL" id="JAGGNH010000001">
    <property type="protein sequence ID" value="KAJ0988555.1"/>
    <property type="molecule type" value="Genomic_DNA"/>
</dbReference>
<proteinExistence type="predicted"/>
<evidence type="ECO:0000256" key="8">
    <source>
        <dbReference type="ARBA" id="ARBA00023125"/>
    </source>
</evidence>
<feature type="region of interest" description="Disordered" evidence="12">
    <location>
        <begin position="1"/>
        <end position="37"/>
    </location>
</feature>
<comment type="function">
    <text evidence="1">Putative transcription factor.</text>
</comment>
<evidence type="ECO:0000259" key="13">
    <source>
        <dbReference type="PROSITE" id="PS51523"/>
    </source>
</evidence>
<evidence type="ECO:0000256" key="4">
    <source>
        <dbReference type="ARBA" id="ARBA00022723"/>
    </source>
</evidence>
<feature type="domain" description="ZF-HD dimerization-type" evidence="13">
    <location>
        <begin position="46"/>
        <end position="97"/>
    </location>
</feature>
<evidence type="ECO:0000256" key="7">
    <source>
        <dbReference type="ARBA" id="ARBA00023015"/>
    </source>
</evidence>
<dbReference type="GO" id="GO:0000976">
    <property type="term" value="F:transcription cis-regulatory region binding"/>
    <property type="evidence" value="ECO:0007669"/>
    <property type="project" value="TreeGrafter"/>
</dbReference>
<gene>
    <name evidence="14" type="ORF">J5N97_006911</name>
</gene>
<keyword evidence="10" id="KW-0804">Transcription</keyword>